<dbReference type="EMBL" id="JAYWVC010000008">
    <property type="protein sequence ID" value="MED7821334.1"/>
    <property type="molecule type" value="Genomic_DNA"/>
</dbReference>
<comment type="caution">
    <text evidence="1">The sequence shown here is derived from an EMBL/GenBank/DDBJ whole genome shotgun (WGS) entry which is preliminary data.</text>
</comment>
<proteinExistence type="predicted"/>
<keyword evidence="2" id="KW-1185">Reference proteome</keyword>
<gene>
    <name evidence="1" type="ORF">VXC91_04865</name>
</gene>
<sequence>MADVRSQVALSPFTGYENFSVCKPNQFQRDALNAALDQVVAWSHALAPLRAK</sequence>
<reference evidence="1" key="1">
    <citation type="submission" date="2024-01" db="EMBL/GenBank/DDBJ databases">
        <title>First draft genome sequence data of TA4-1, the type strain of Gram-positive actinobacterium Streptomyces chiangmaiensis.</title>
        <authorList>
            <person name="Yasawong M."/>
            <person name="Nantapong N."/>
        </authorList>
    </citation>
    <scope>NUCLEOTIDE SEQUENCE</scope>
    <source>
        <strain evidence="1">TA4-1</strain>
    </source>
</reference>
<dbReference type="RefSeq" id="WP_329505354.1">
    <property type="nucleotide sequence ID" value="NZ_BAAAYZ010000206.1"/>
</dbReference>
<protein>
    <submittedName>
        <fullName evidence="1">Uncharacterized protein</fullName>
    </submittedName>
</protein>
<name>A0ABU7FDX4_9ACTN</name>
<dbReference type="Proteomes" id="UP001333996">
    <property type="component" value="Unassembled WGS sequence"/>
</dbReference>
<accession>A0ABU7FDX4</accession>
<evidence type="ECO:0000313" key="1">
    <source>
        <dbReference type="EMBL" id="MED7821334.1"/>
    </source>
</evidence>
<evidence type="ECO:0000313" key="2">
    <source>
        <dbReference type="Proteomes" id="UP001333996"/>
    </source>
</evidence>
<organism evidence="1 2">
    <name type="scientific">Streptomyces chiangmaiensis</name>
    <dbReference type="NCBI Taxonomy" id="766497"/>
    <lineage>
        <taxon>Bacteria</taxon>
        <taxon>Bacillati</taxon>
        <taxon>Actinomycetota</taxon>
        <taxon>Actinomycetes</taxon>
        <taxon>Kitasatosporales</taxon>
        <taxon>Streptomycetaceae</taxon>
        <taxon>Streptomyces</taxon>
    </lineage>
</organism>